<dbReference type="Proteomes" id="UP000321230">
    <property type="component" value="Unassembled WGS sequence"/>
</dbReference>
<dbReference type="OrthoDB" id="9802050at2"/>
<accession>A0A511AYK6</accession>
<dbReference type="SUPFAM" id="SSF53187">
    <property type="entry name" value="Zn-dependent exopeptidases"/>
    <property type="match status" value="1"/>
</dbReference>
<evidence type="ECO:0000313" key="1">
    <source>
        <dbReference type="EMBL" id="GEK93288.1"/>
    </source>
</evidence>
<dbReference type="NCBIfam" id="TIGR02017">
    <property type="entry name" value="hutG_amidohyd"/>
    <property type="match status" value="1"/>
</dbReference>
<keyword evidence="2" id="KW-1185">Reference proteome</keyword>
<dbReference type="EMBL" id="BJUZ01000001">
    <property type="protein sequence ID" value="GEK93288.1"/>
    <property type="molecule type" value="Genomic_DNA"/>
</dbReference>
<dbReference type="RefSeq" id="WP_146794703.1">
    <property type="nucleotide sequence ID" value="NZ_BARC01000011.1"/>
</dbReference>
<dbReference type="Gene3D" id="3.40.630.40">
    <property type="entry name" value="Zn-dependent exopeptidases"/>
    <property type="match status" value="1"/>
</dbReference>
<organism evidence="1 2">
    <name type="scientific">Gluconobacter wancherniae NBRC 103581</name>
    <dbReference type="NCBI Taxonomy" id="656744"/>
    <lineage>
        <taxon>Bacteria</taxon>
        <taxon>Pseudomonadati</taxon>
        <taxon>Pseudomonadota</taxon>
        <taxon>Alphaproteobacteria</taxon>
        <taxon>Acetobacterales</taxon>
        <taxon>Acetobacteraceae</taxon>
        <taxon>Gluconobacter</taxon>
    </lineage>
</organism>
<gene>
    <name evidence="1" type="ORF">GWA01_10580</name>
</gene>
<dbReference type="InterPro" id="IPR010247">
    <property type="entry name" value="HutG_amidohyd"/>
</dbReference>
<dbReference type="AlphaFoldDB" id="A0A511AYK6"/>
<sequence>MTIPIFSFAAGNAPVLVTIPHAGTALAPGMVSRMTELGVTLPDTDWYMEKLYSSCVDLDIGMIRANYSRYVVDLNRGADDATLYPGRPKTGLVPDLTFDGKAIYNEGHAPDEEEIAERRRLYWQPYHDAVQEELDRLKKRWGWAILWDGHSIKTEVPRLFEGKLPDLNFGTNDGVSCAGTLIKSVMDVPELGNSYSTILNGRFKGGYTTRHYGQPQHGIHAIQLEKAQSVYLESEDAPWPIDERKTKKIRETIGALLRQAVLWRPEG</sequence>
<comment type="caution">
    <text evidence="1">The sequence shown here is derived from an EMBL/GenBank/DDBJ whole genome shotgun (WGS) entry which is preliminary data.</text>
</comment>
<proteinExistence type="predicted"/>
<reference evidence="1 2" key="1">
    <citation type="submission" date="2019-07" db="EMBL/GenBank/DDBJ databases">
        <title>Whole genome shotgun sequence of Gluconobacter wancherniae NBRC 103581.</title>
        <authorList>
            <person name="Hosoyama A."/>
            <person name="Uohara A."/>
            <person name="Ohji S."/>
            <person name="Ichikawa N."/>
        </authorList>
    </citation>
    <scope>NUCLEOTIDE SEQUENCE [LARGE SCALE GENOMIC DNA]</scope>
    <source>
        <strain evidence="1 2">NBRC 103581</strain>
    </source>
</reference>
<dbReference type="InterPro" id="IPR007709">
    <property type="entry name" value="N-FG_amidohydro"/>
</dbReference>
<name>A0A511AYK6_9PROT</name>
<evidence type="ECO:0000313" key="2">
    <source>
        <dbReference type="Proteomes" id="UP000321230"/>
    </source>
</evidence>
<protein>
    <submittedName>
        <fullName evidence="1">N-formylglutamate deformylase</fullName>
    </submittedName>
</protein>
<dbReference type="Pfam" id="PF05013">
    <property type="entry name" value="FGase"/>
    <property type="match status" value="1"/>
</dbReference>